<comment type="caution">
    <text evidence="2">The sequence shown here is derived from an EMBL/GenBank/DDBJ whole genome shotgun (WGS) entry which is preliminary data.</text>
</comment>
<accession>A0A419NCL5</accession>
<dbReference type="AlphaFoldDB" id="A0A419NCL5"/>
<keyword evidence="1" id="KW-1133">Transmembrane helix</keyword>
<gene>
    <name evidence="2" type="ORF">D6C13_05255</name>
</gene>
<dbReference type="EMBL" id="RAHH01000005">
    <property type="protein sequence ID" value="RJT46084.1"/>
    <property type="molecule type" value="Genomic_DNA"/>
</dbReference>
<proteinExistence type="predicted"/>
<protein>
    <submittedName>
        <fullName evidence="2">Uncharacterized protein</fullName>
    </submittedName>
</protein>
<dbReference type="Proteomes" id="UP000284908">
    <property type="component" value="Unassembled WGS sequence"/>
</dbReference>
<sequence>MSASSPCFWQTKKQAENETMRTMEARNKAVILLSVILAAALLLMAFEWLSDQAVPELKEHVIHYVDEHMAH</sequence>
<evidence type="ECO:0000313" key="3">
    <source>
        <dbReference type="Proteomes" id="UP000284908"/>
    </source>
</evidence>
<keyword evidence="1" id="KW-0812">Transmembrane</keyword>
<evidence type="ECO:0000256" key="1">
    <source>
        <dbReference type="SAM" id="Phobius"/>
    </source>
</evidence>
<organism evidence="2 3">
    <name type="scientific">Rahnella woolbedingensis</name>
    <dbReference type="NCBI Taxonomy" id="1510574"/>
    <lineage>
        <taxon>Bacteria</taxon>
        <taxon>Pseudomonadati</taxon>
        <taxon>Pseudomonadota</taxon>
        <taxon>Gammaproteobacteria</taxon>
        <taxon>Enterobacterales</taxon>
        <taxon>Yersiniaceae</taxon>
        <taxon>Rahnella</taxon>
    </lineage>
</organism>
<reference evidence="2 3" key="1">
    <citation type="submission" date="2018-09" db="EMBL/GenBank/DDBJ databases">
        <authorList>
            <person name="Le Fleche-Mateos A."/>
        </authorList>
    </citation>
    <scope>NUCLEOTIDE SEQUENCE [LARGE SCALE GENOMIC DNA]</scope>
    <source>
        <strain evidence="2 3">DSM 27399</strain>
    </source>
</reference>
<keyword evidence="1" id="KW-0472">Membrane</keyword>
<evidence type="ECO:0000313" key="2">
    <source>
        <dbReference type="EMBL" id="RJT46084.1"/>
    </source>
</evidence>
<keyword evidence="3" id="KW-1185">Reference proteome</keyword>
<name>A0A419NCL5_9GAMM</name>
<feature type="transmembrane region" description="Helical" evidence="1">
    <location>
        <begin position="29"/>
        <end position="49"/>
    </location>
</feature>